<dbReference type="AlphaFoldDB" id="A0A6A6V501"/>
<gene>
    <name evidence="2" type="ORF">M011DRAFT_470104</name>
</gene>
<organism evidence="2 3">
    <name type="scientific">Sporormia fimetaria CBS 119925</name>
    <dbReference type="NCBI Taxonomy" id="1340428"/>
    <lineage>
        <taxon>Eukaryota</taxon>
        <taxon>Fungi</taxon>
        <taxon>Dikarya</taxon>
        <taxon>Ascomycota</taxon>
        <taxon>Pezizomycotina</taxon>
        <taxon>Dothideomycetes</taxon>
        <taxon>Pleosporomycetidae</taxon>
        <taxon>Pleosporales</taxon>
        <taxon>Sporormiaceae</taxon>
        <taxon>Sporormia</taxon>
    </lineage>
</organism>
<protein>
    <submittedName>
        <fullName evidence="2">Uncharacterized protein</fullName>
    </submittedName>
</protein>
<feature type="region of interest" description="Disordered" evidence="1">
    <location>
        <begin position="349"/>
        <end position="427"/>
    </location>
</feature>
<evidence type="ECO:0000313" key="3">
    <source>
        <dbReference type="Proteomes" id="UP000799440"/>
    </source>
</evidence>
<dbReference type="Proteomes" id="UP000799440">
    <property type="component" value="Unassembled WGS sequence"/>
</dbReference>
<dbReference type="OrthoDB" id="436496at2759"/>
<accession>A0A6A6V501</accession>
<proteinExistence type="predicted"/>
<name>A0A6A6V501_9PLEO</name>
<feature type="region of interest" description="Disordered" evidence="1">
    <location>
        <begin position="317"/>
        <end position="337"/>
    </location>
</feature>
<feature type="compositionally biased region" description="Basic and acidic residues" evidence="1">
    <location>
        <begin position="351"/>
        <end position="360"/>
    </location>
</feature>
<keyword evidence="3" id="KW-1185">Reference proteome</keyword>
<sequence>MPEHRGISLALHSQFDIETLPEYFPAEQTYDSPPYINDKASTVSVFIPVFPGSQFWLSYVVNLPLPDEQCVFFKLFIDGAHVVSWSCGKKEDWKGKTVFGLFEKVEEDGKRRVEKRVLCFASPGEGTGNGEKERYLEVKVFRARARKRIPRVCEEFEGTGFAKNGGGISLVNAGKAGGAHPKRFYKFALIDPLDQPYASFRYHYRTWDQPEELGIVEKEGDVPWASDYSEAITWEEEEEEEDTHGKGYVKKDELEDVFAPLMPQERPAKLQGCFEKEQSDGHHGLASPSQGKLSKLGHIVCPRRFSPKFIANRLSVPPSVRLSPPKRDSSRPLPMVPWKKGGVAPVFVDSSSHDPNEWRTRTPSPVKVARERLSSPSPSPARKHGVSLGCAVPHGLKRHGNAQGRTSGGAGGRLDAGNIPWTKRVSN</sequence>
<dbReference type="EMBL" id="MU006586">
    <property type="protein sequence ID" value="KAF2744794.1"/>
    <property type="molecule type" value="Genomic_DNA"/>
</dbReference>
<reference evidence="2" key="1">
    <citation type="journal article" date="2020" name="Stud. Mycol.">
        <title>101 Dothideomycetes genomes: a test case for predicting lifestyles and emergence of pathogens.</title>
        <authorList>
            <person name="Haridas S."/>
            <person name="Albert R."/>
            <person name="Binder M."/>
            <person name="Bloem J."/>
            <person name="Labutti K."/>
            <person name="Salamov A."/>
            <person name="Andreopoulos B."/>
            <person name="Baker S."/>
            <person name="Barry K."/>
            <person name="Bills G."/>
            <person name="Bluhm B."/>
            <person name="Cannon C."/>
            <person name="Castanera R."/>
            <person name="Culley D."/>
            <person name="Daum C."/>
            <person name="Ezra D."/>
            <person name="Gonzalez J."/>
            <person name="Henrissat B."/>
            <person name="Kuo A."/>
            <person name="Liang C."/>
            <person name="Lipzen A."/>
            <person name="Lutzoni F."/>
            <person name="Magnuson J."/>
            <person name="Mondo S."/>
            <person name="Nolan M."/>
            <person name="Ohm R."/>
            <person name="Pangilinan J."/>
            <person name="Park H.-J."/>
            <person name="Ramirez L."/>
            <person name="Alfaro M."/>
            <person name="Sun H."/>
            <person name="Tritt A."/>
            <person name="Yoshinaga Y."/>
            <person name="Zwiers L.-H."/>
            <person name="Turgeon B."/>
            <person name="Goodwin S."/>
            <person name="Spatafora J."/>
            <person name="Crous P."/>
            <person name="Grigoriev I."/>
        </authorList>
    </citation>
    <scope>NUCLEOTIDE SEQUENCE</scope>
    <source>
        <strain evidence="2">CBS 119925</strain>
    </source>
</reference>
<evidence type="ECO:0000256" key="1">
    <source>
        <dbReference type="SAM" id="MobiDB-lite"/>
    </source>
</evidence>
<evidence type="ECO:0000313" key="2">
    <source>
        <dbReference type="EMBL" id="KAF2744794.1"/>
    </source>
</evidence>